<dbReference type="AlphaFoldDB" id="A0A0C2FPY8"/>
<accession>A0A0C2FPY8</accession>
<evidence type="ECO:0000313" key="1">
    <source>
        <dbReference type="EMBL" id="KIH48764.1"/>
    </source>
</evidence>
<name>A0A0C2FPY8_9BILA</name>
<dbReference type="Proteomes" id="UP000054047">
    <property type="component" value="Unassembled WGS sequence"/>
</dbReference>
<sequence length="100" mass="10586">MHVFGPETHMTSIVGPALGISELPAVPHAPQTTGQFLLSPERNTAGAVRTDADPAAGDAAVHVNSDHEIHTVCDSLFEKNTKAIVWGQQQKAIQVSSFSN</sequence>
<proteinExistence type="predicted"/>
<dbReference type="OrthoDB" id="3261737at2759"/>
<dbReference type="EMBL" id="KN757114">
    <property type="protein sequence ID" value="KIH48764.1"/>
    <property type="molecule type" value="Genomic_DNA"/>
</dbReference>
<protein>
    <submittedName>
        <fullName evidence="1">Uncharacterized protein</fullName>
    </submittedName>
</protein>
<keyword evidence="2" id="KW-1185">Reference proteome</keyword>
<organism evidence="1 2">
    <name type="scientific">Ancylostoma duodenale</name>
    <dbReference type="NCBI Taxonomy" id="51022"/>
    <lineage>
        <taxon>Eukaryota</taxon>
        <taxon>Metazoa</taxon>
        <taxon>Ecdysozoa</taxon>
        <taxon>Nematoda</taxon>
        <taxon>Chromadorea</taxon>
        <taxon>Rhabditida</taxon>
        <taxon>Rhabditina</taxon>
        <taxon>Rhabditomorpha</taxon>
        <taxon>Strongyloidea</taxon>
        <taxon>Ancylostomatidae</taxon>
        <taxon>Ancylostomatinae</taxon>
        <taxon>Ancylostoma</taxon>
    </lineage>
</organism>
<evidence type="ECO:0000313" key="2">
    <source>
        <dbReference type="Proteomes" id="UP000054047"/>
    </source>
</evidence>
<gene>
    <name evidence="1" type="ORF">ANCDUO_21163</name>
</gene>
<reference evidence="1 2" key="1">
    <citation type="submission" date="2013-12" db="EMBL/GenBank/DDBJ databases">
        <title>Draft genome of the parsitic nematode Ancylostoma duodenale.</title>
        <authorList>
            <person name="Mitreva M."/>
        </authorList>
    </citation>
    <scope>NUCLEOTIDE SEQUENCE [LARGE SCALE GENOMIC DNA]</scope>
    <source>
        <strain evidence="1 2">Zhejiang</strain>
    </source>
</reference>